<dbReference type="EMBL" id="CM056809">
    <property type="protein sequence ID" value="KAJ8649947.1"/>
    <property type="molecule type" value="Genomic_DNA"/>
</dbReference>
<dbReference type="Proteomes" id="UP001234297">
    <property type="component" value="Chromosome 1"/>
</dbReference>
<protein>
    <submittedName>
        <fullName evidence="1">Uncharacterized protein</fullName>
    </submittedName>
</protein>
<comment type="caution">
    <text evidence="1">The sequence shown here is derived from an EMBL/GenBank/DDBJ whole genome shotgun (WGS) entry which is preliminary data.</text>
</comment>
<accession>A0ACC2MVV9</accession>
<evidence type="ECO:0000313" key="2">
    <source>
        <dbReference type="Proteomes" id="UP001234297"/>
    </source>
</evidence>
<gene>
    <name evidence="1" type="ORF">MRB53_002970</name>
</gene>
<evidence type="ECO:0000313" key="1">
    <source>
        <dbReference type="EMBL" id="KAJ8649947.1"/>
    </source>
</evidence>
<proteinExistence type="predicted"/>
<organism evidence="1 2">
    <name type="scientific">Persea americana</name>
    <name type="common">Avocado</name>
    <dbReference type="NCBI Taxonomy" id="3435"/>
    <lineage>
        <taxon>Eukaryota</taxon>
        <taxon>Viridiplantae</taxon>
        <taxon>Streptophyta</taxon>
        <taxon>Embryophyta</taxon>
        <taxon>Tracheophyta</taxon>
        <taxon>Spermatophyta</taxon>
        <taxon>Magnoliopsida</taxon>
        <taxon>Magnoliidae</taxon>
        <taxon>Laurales</taxon>
        <taxon>Lauraceae</taxon>
        <taxon>Persea</taxon>
    </lineage>
</organism>
<sequence>MGSGEGNSAVRAPFFDGSNYSFWKIRMQSFLSSLGLDVWNSVKKGYTGSDDPIDPNEKKLYEYDAKARNALMNGLSDAELMKVMSCTSAKEIWDKLQAFEMRIGKPKSIDREAAFNAYRKSMEDNSNDEEDEETANLVRKLKKGQGKYKGKLPFKCFTCGGVGHFAAKCPHRGMDNDEDEAPKKKKNFKWNVNDKKGKHRSFVSKKIETSSDDDNSSDSAEVGCEALFMVMFDEVKEPEISDKEEEEPEVNLEGELVAALEELTIETKKHKKTANKLEEAENLLLSAKGEMEEDKRIIEELEAQVVLKTEECSKLKEQVSILHAQVDELSQKIKVYQGSSKLDNLLNMQQPCHIKLGLGYEHGETSTKPAEDKVKETQQKVVKQVPTQAHPQVKPYIHMVPSQRTWPRRQNFKPSIPLQQTYFRSKAYKCYNKRFQKIVESANVKIDESVELPKDVKEIELPIYENSSEGLEEQEEQPEQEKEVEANDNSDEMRENDRWHKYHGIKELTLLVIRRQEC</sequence>
<keyword evidence="2" id="KW-1185">Reference proteome</keyword>
<reference evidence="1 2" key="1">
    <citation type="journal article" date="2022" name="Hortic Res">
        <title>A haplotype resolved chromosomal level avocado genome allows analysis of novel avocado genes.</title>
        <authorList>
            <person name="Nath O."/>
            <person name="Fletcher S.J."/>
            <person name="Hayward A."/>
            <person name="Shaw L.M."/>
            <person name="Masouleh A.K."/>
            <person name="Furtado A."/>
            <person name="Henry R.J."/>
            <person name="Mitter N."/>
        </authorList>
    </citation>
    <scope>NUCLEOTIDE SEQUENCE [LARGE SCALE GENOMIC DNA]</scope>
    <source>
        <strain evidence="2">cv. Hass</strain>
    </source>
</reference>
<name>A0ACC2MVV9_PERAE</name>